<organism evidence="2 3">
    <name type="scientific">Campylobacter rectus RM3267</name>
    <dbReference type="NCBI Taxonomy" id="553218"/>
    <lineage>
        <taxon>Bacteria</taxon>
        <taxon>Pseudomonadati</taxon>
        <taxon>Campylobacterota</taxon>
        <taxon>Epsilonproteobacteria</taxon>
        <taxon>Campylobacterales</taxon>
        <taxon>Campylobacteraceae</taxon>
        <taxon>Campylobacter</taxon>
    </lineage>
</organism>
<feature type="transmembrane region" description="Helical" evidence="1">
    <location>
        <begin position="20"/>
        <end position="40"/>
    </location>
</feature>
<dbReference type="EMBL" id="ACFU01000002">
    <property type="protein sequence ID" value="EEF15132.1"/>
    <property type="molecule type" value="Genomic_DNA"/>
</dbReference>
<name>B9CYL0_CAMRE</name>
<dbReference type="STRING" id="553218.CAMRE0001_1836"/>
<keyword evidence="3" id="KW-1185">Reference proteome</keyword>
<accession>B9CYL0</accession>
<keyword evidence="1" id="KW-0472">Membrane</keyword>
<gene>
    <name evidence="2" type="ORF">CAMRE0001_1836</name>
</gene>
<evidence type="ECO:0000313" key="3">
    <source>
        <dbReference type="Proteomes" id="UP000003082"/>
    </source>
</evidence>
<dbReference type="AlphaFoldDB" id="B9CYL0"/>
<evidence type="ECO:0000256" key="1">
    <source>
        <dbReference type="SAM" id="Phobius"/>
    </source>
</evidence>
<reference evidence="2 3" key="1">
    <citation type="submission" date="2008-08" db="EMBL/GenBank/DDBJ databases">
        <authorList>
            <person name="Madupu R."/>
            <person name="Durkin A.S."/>
            <person name="Torralba M."/>
            <person name="Methe B."/>
            <person name="Sutton G.G."/>
            <person name="Strausberg R.L."/>
            <person name="Nelson K.E."/>
        </authorList>
    </citation>
    <scope>NUCLEOTIDE SEQUENCE [LARGE SCALE GENOMIC DNA]</scope>
    <source>
        <strain evidence="2 3">RM3267</strain>
    </source>
</reference>
<keyword evidence="1" id="KW-1133">Transmembrane helix</keyword>
<evidence type="ECO:0000313" key="2">
    <source>
        <dbReference type="EMBL" id="EEF15132.1"/>
    </source>
</evidence>
<comment type="caution">
    <text evidence="2">The sequence shown here is derived from an EMBL/GenBank/DDBJ whole genome shotgun (WGS) entry which is preliminary data.</text>
</comment>
<keyword evidence="1" id="KW-0812">Transmembrane</keyword>
<proteinExistence type="predicted"/>
<dbReference type="Proteomes" id="UP000003082">
    <property type="component" value="Unassembled WGS sequence"/>
</dbReference>
<sequence>MPSNSTLNLTDLRRDKIYRISRYSALNFTLAFGIFSKRFLNLDLK</sequence>
<protein>
    <submittedName>
        <fullName evidence="2">Uncharacterized protein</fullName>
    </submittedName>
</protein>